<dbReference type="GO" id="GO:0045087">
    <property type="term" value="P:innate immune response"/>
    <property type="evidence" value="ECO:0007669"/>
    <property type="project" value="TreeGrafter"/>
</dbReference>
<dbReference type="SUPFAM" id="SSF48403">
    <property type="entry name" value="Ankyrin repeat"/>
    <property type="match status" value="1"/>
</dbReference>
<dbReference type="PANTHER" id="PTHR23206">
    <property type="entry name" value="MASK PROTEIN"/>
    <property type="match status" value="1"/>
</dbReference>
<proteinExistence type="predicted"/>
<evidence type="ECO:0000256" key="2">
    <source>
        <dbReference type="ARBA" id="ARBA00023043"/>
    </source>
</evidence>
<protein>
    <submittedName>
        <fullName evidence="5">Uncharacterized protein</fullName>
    </submittedName>
</protein>
<dbReference type="OrthoDB" id="2384350at2759"/>
<evidence type="ECO:0000256" key="1">
    <source>
        <dbReference type="ARBA" id="ARBA00022737"/>
    </source>
</evidence>
<dbReference type="Pfam" id="PF12796">
    <property type="entry name" value="Ank_2"/>
    <property type="match status" value="3"/>
</dbReference>
<feature type="region of interest" description="Disordered" evidence="4">
    <location>
        <begin position="1"/>
        <end position="20"/>
    </location>
</feature>
<evidence type="ECO:0000313" key="6">
    <source>
        <dbReference type="Proteomes" id="UP001152798"/>
    </source>
</evidence>
<dbReference type="PANTHER" id="PTHR23206:SF7">
    <property type="entry name" value="PROTEIN KINASE DOMAIN-CONTAINING PROTEIN"/>
    <property type="match status" value="1"/>
</dbReference>
<feature type="repeat" description="ANK" evidence="3">
    <location>
        <begin position="375"/>
        <end position="407"/>
    </location>
</feature>
<sequence length="440" mass="48229">MASNHIDLQTNNNDEKPRKRISTRVAMEVTECDGFERTKEHLIALLTLRAKNSVLRVAKASVYKLETTLMELTTAQALILAMFDALLAEDVHTCSLLLALAATVEQLRSAYLEVWLREDFHFEKEDVRKVLVALDTMELNIPATVARIFTGLTEKYGSFKTPTVNWPWKCDVKADGKLEIESFFESVPELEVPTYELPVAKRCLGLPPSSNFLEVRIQACKTDVDGYTLLHRFAEAGHTQGVEELLSIGVPCDLRGPGGALPIHYAAEYGQIQVLPLLLSAGGNITAPREDGNTAAHLAASMGNVETLRWLADNGANITAKNCKGQTPLHVAAAAGHPAALNSLMELMAEQRRREGTRLGAIPRGLGAVDPEDSEGCTPLHLAARANNVDAVQTLLDKGADYNFINNEGLSPLNEAMLWGANDAEQLLLEIRAFDRKNRK</sequence>
<evidence type="ECO:0000313" key="5">
    <source>
        <dbReference type="EMBL" id="CAH1404949.1"/>
    </source>
</evidence>
<dbReference type="Proteomes" id="UP001152798">
    <property type="component" value="Chromosome 6"/>
</dbReference>
<dbReference type="InterPro" id="IPR002110">
    <property type="entry name" value="Ankyrin_rpt"/>
</dbReference>
<dbReference type="InterPro" id="IPR051631">
    <property type="entry name" value="Ankyrin-KH/SAM_domain"/>
</dbReference>
<accession>A0A9P0MTY9</accession>
<name>A0A9P0MTY9_NEZVI</name>
<keyword evidence="1" id="KW-0677">Repeat</keyword>
<dbReference type="InterPro" id="IPR036770">
    <property type="entry name" value="Ankyrin_rpt-contain_sf"/>
</dbReference>
<evidence type="ECO:0000256" key="3">
    <source>
        <dbReference type="PROSITE-ProRule" id="PRU00023"/>
    </source>
</evidence>
<dbReference type="AlphaFoldDB" id="A0A9P0MTY9"/>
<dbReference type="PRINTS" id="PR01415">
    <property type="entry name" value="ANKYRIN"/>
</dbReference>
<dbReference type="PROSITE" id="PS50297">
    <property type="entry name" value="ANK_REP_REGION"/>
    <property type="match status" value="4"/>
</dbReference>
<keyword evidence="2 3" id="KW-0040">ANK repeat</keyword>
<reference evidence="5" key="1">
    <citation type="submission" date="2022-01" db="EMBL/GenBank/DDBJ databases">
        <authorList>
            <person name="King R."/>
        </authorList>
    </citation>
    <scope>NUCLEOTIDE SEQUENCE</scope>
</reference>
<dbReference type="SMART" id="SM00248">
    <property type="entry name" value="ANK"/>
    <property type="match status" value="5"/>
</dbReference>
<evidence type="ECO:0000256" key="4">
    <source>
        <dbReference type="SAM" id="MobiDB-lite"/>
    </source>
</evidence>
<feature type="repeat" description="ANK" evidence="3">
    <location>
        <begin position="324"/>
        <end position="356"/>
    </location>
</feature>
<feature type="repeat" description="ANK" evidence="3">
    <location>
        <begin position="291"/>
        <end position="323"/>
    </location>
</feature>
<feature type="repeat" description="ANK" evidence="3">
    <location>
        <begin position="258"/>
        <end position="290"/>
    </location>
</feature>
<feature type="compositionally biased region" description="Polar residues" evidence="4">
    <location>
        <begin position="1"/>
        <end position="12"/>
    </location>
</feature>
<organism evidence="5 6">
    <name type="scientific">Nezara viridula</name>
    <name type="common">Southern green stink bug</name>
    <name type="synonym">Cimex viridulus</name>
    <dbReference type="NCBI Taxonomy" id="85310"/>
    <lineage>
        <taxon>Eukaryota</taxon>
        <taxon>Metazoa</taxon>
        <taxon>Ecdysozoa</taxon>
        <taxon>Arthropoda</taxon>
        <taxon>Hexapoda</taxon>
        <taxon>Insecta</taxon>
        <taxon>Pterygota</taxon>
        <taxon>Neoptera</taxon>
        <taxon>Paraneoptera</taxon>
        <taxon>Hemiptera</taxon>
        <taxon>Heteroptera</taxon>
        <taxon>Panheteroptera</taxon>
        <taxon>Pentatomomorpha</taxon>
        <taxon>Pentatomoidea</taxon>
        <taxon>Pentatomidae</taxon>
        <taxon>Pentatominae</taxon>
        <taxon>Nezara</taxon>
    </lineage>
</organism>
<keyword evidence="6" id="KW-1185">Reference proteome</keyword>
<dbReference type="EMBL" id="OV725082">
    <property type="protein sequence ID" value="CAH1404949.1"/>
    <property type="molecule type" value="Genomic_DNA"/>
</dbReference>
<gene>
    <name evidence="5" type="ORF">NEZAVI_LOCUS13260</name>
</gene>
<dbReference type="GO" id="GO:0005737">
    <property type="term" value="C:cytoplasm"/>
    <property type="evidence" value="ECO:0007669"/>
    <property type="project" value="TreeGrafter"/>
</dbReference>
<dbReference type="PROSITE" id="PS50088">
    <property type="entry name" value="ANK_REPEAT"/>
    <property type="match status" value="4"/>
</dbReference>
<dbReference type="Gene3D" id="1.25.40.20">
    <property type="entry name" value="Ankyrin repeat-containing domain"/>
    <property type="match status" value="2"/>
</dbReference>